<dbReference type="InterPro" id="IPR051610">
    <property type="entry name" value="GPI/OXD"/>
</dbReference>
<name>G8TZB8_SULAD</name>
<sequence>MIQILNVDDVSVVSSSNFLRTRELLSPTNREGLYVNIDEVEPGGYSAKHHLHTLQDEFFLVLQGQGLARIDNEVHPVVAGDFFAKPAGSVPHQFFNNGTVTLKILDCGIARQGDSIVYADDQVVWLKSLGMAFKLSDALRAWSSIPNK</sequence>
<gene>
    <name evidence="3" type="ordered locus">Sulac_0549</name>
</gene>
<reference evidence="4" key="1">
    <citation type="submission" date="2011-12" db="EMBL/GenBank/DDBJ databases">
        <title>The complete genome of chromosome of Sulfobacillus acidophilus DSM 10332.</title>
        <authorList>
            <person name="Lucas S."/>
            <person name="Han J."/>
            <person name="Lapidus A."/>
            <person name="Bruce D."/>
            <person name="Goodwin L."/>
            <person name="Pitluck S."/>
            <person name="Peters L."/>
            <person name="Kyrpides N."/>
            <person name="Mavromatis K."/>
            <person name="Ivanova N."/>
            <person name="Mikhailova N."/>
            <person name="Chertkov O."/>
            <person name="Saunders E."/>
            <person name="Detter J.C."/>
            <person name="Tapia R."/>
            <person name="Han C."/>
            <person name="Land M."/>
            <person name="Hauser L."/>
            <person name="Markowitz V."/>
            <person name="Cheng J.-F."/>
            <person name="Hugenholtz P."/>
            <person name="Woyke T."/>
            <person name="Wu D."/>
            <person name="Pukall R."/>
            <person name="Gehrich-Schroeter G."/>
            <person name="Schneider S."/>
            <person name="Klenk H.-P."/>
            <person name="Eisen J.A."/>
        </authorList>
    </citation>
    <scope>NUCLEOTIDE SEQUENCE [LARGE SCALE GENOMIC DNA]</scope>
    <source>
        <strain evidence="4">ATCC 700253 / DSM 10332 / NAL</strain>
    </source>
</reference>
<evidence type="ECO:0000313" key="4">
    <source>
        <dbReference type="Proteomes" id="UP000005439"/>
    </source>
</evidence>
<keyword evidence="4" id="KW-1185">Reference proteome</keyword>
<protein>
    <submittedName>
        <fullName evidence="3">Cupin 2 conserved barrel domain protein</fullName>
    </submittedName>
</protein>
<accession>G8TZB8</accession>
<dbReference type="InterPro" id="IPR011051">
    <property type="entry name" value="RmlC_Cupin_sf"/>
</dbReference>
<keyword evidence="1" id="KW-0479">Metal-binding</keyword>
<evidence type="ECO:0000259" key="2">
    <source>
        <dbReference type="Pfam" id="PF07883"/>
    </source>
</evidence>
<dbReference type="HOGENOM" id="CLU_119066_1_0_9"/>
<evidence type="ECO:0000256" key="1">
    <source>
        <dbReference type="ARBA" id="ARBA00022723"/>
    </source>
</evidence>
<feature type="domain" description="Cupin type-2" evidence="2">
    <location>
        <begin position="39"/>
        <end position="106"/>
    </location>
</feature>
<dbReference type="GO" id="GO:0046872">
    <property type="term" value="F:metal ion binding"/>
    <property type="evidence" value="ECO:0007669"/>
    <property type="project" value="UniProtKB-KW"/>
</dbReference>
<dbReference type="AlphaFoldDB" id="G8TZB8"/>
<proteinExistence type="predicted"/>
<evidence type="ECO:0000313" key="3">
    <source>
        <dbReference type="EMBL" id="AEW04087.1"/>
    </source>
</evidence>
<dbReference type="InterPro" id="IPR013096">
    <property type="entry name" value="Cupin_2"/>
</dbReference>
<organism evidence="3 4">
    <name type="scientific">Sulfobacillus acidophilus (strain ATCC 700253 / DSM 10332 / NAL)</name>
    <dbReference type="NCBI Taxonomy" id="679936"/>
    <lineage>
        <taxon>Bacteria</taxon>
        <taxon>Bacillati</taxon>
        <taxon>Bacillota</taxon>
        <taxon>Clostridia</taxon>
        <taxon>Eubacteriales</taxon>
        <taxon>Clostridiales Family XVII. Incertae Sedis</taxon>
        <taxon>Sulfobacillus</taxon>
    </lineage>
</organism>
<reference evidence="3 4" key="2">
    <citation type="journal article" date="2012" name="Stand. Genomic Sci.">
        <title>Complete genome sequence of the moderately thermophilic mineral-sulfide-oxidizing firmicute Sulfobacillus acidophilus type strain (NAL(T)).</title>
        <authorList>
            <person name="Anderson I."/>
            <person name="Chertkov O."/>
            <person name="Chen A."/>
            <person name="Saunders E."/>
            <person name="Lapidus A."/>
            <person name="Nolan M."/>
            <person name="Lucas S."/>
            <person name="Hammon N."/>
            <person name="Deshpande S."/>
            <person name="Cheng J.F."/>
            <person name="Han C."/>
            <person name="Tapia R."/>
            <person name="Goodwin L.A."/>
            <person name="Pitluck S."/>
            <person name="Liolios K."/>
            <person name="Pagani I."/>
            <person name="Ivanova N."/>
            <person name="Mikhailova N."/>
            <person name="Pati A."/>
            <person name="Palaniappan K."/>
            <person name="Land M."/>
            <person name="Pan C."/>
            <person name="Rohde M."/>
            <person name="Pukall R."/>
            <person name="Goker M."/>
            <person name="Detter J.C."/>
            <person name="Woyke T."/>
            <person name="Bristow J."/>
            <person name="Eisen J.A."/>
            <person name="Markowitz V."/>
            <person name="Hugenholtz P."/>
            <person name="Kyrpides N.C."/>
            <person name="Klenk H.P."/>
            <person name="Mavromatis K."/>
        </authorList>
    </citation>
    <scope>NUCLEOTIDE SEQUENCE [LARGE SCALE GENOMIC DNA]</scope>
    <source>
        <strain evidence="4">ATCC 700253 / DSM 10332 / NAL</strain>
    </source>
</reference>
<dbReference type="EMBL" id="CP003179">
    <property type="protein sequence ID" value="AEW04087.1"/>
    <property type="molecule type" value="Genomic_DNA"/>
</dbReference>
<dbReference type="InterPro" id="IPR014710">
    <property type="entry name" value="RmlC-like_jellyroll"/>
</dbReference>
<dbReference type="SUPFAM" id="SSF51182">
    <property type="entry name" value="RmlC-like cupins"/>
    <property type="match status" value="1"/>
</dbReference>
<dbReference type="Gene3D" id="2.60.120.10">
    <property type="entry name" value="Jelly Rolls"/>
    <property type="match status" value="1"/>
</dbReference>
<dbReference type="KEGG" id="sap:Sulac_0549"/>
<dbReference type="Pfam" id="PF07883">
    <property type="entry name" value="Cupin_2"/>
    <property type="match status" value="1"/>
</dbReference>
<dbReference type="Proteomes" id="UP000005439">
    <property type="component" value="Chromosome"/>
</dbReference>
<dbReference type="PANTHER" id="PTHR35848">
    <property type="entry name" value="OXALATE-BINDING PROTEIN"/>
    <property type="match status" value="1"/>
</dbReference>